<dbReference type="Proteomes" id="UP001632038">
    <property type="component" value="Unassembled WGS sequence"/>
</dbReference>
<dbReference type="InterPro" id="IPR039637">
    <property type="entry name" value="CNOT7/CNOT8/Pop2"/>
</dbReference>
<dbReference type="SUPFAM" id="SSF53098">
    <property type="entry name" value="Ribonuclease H-like"/>
    <property type="match status" value="1"/>
</dbReference>
<accession>A0ABD3CRF5</accession>
<gene>
    <name evidence="1" type="primary">CAF16_1</name>
    <name evidence="1" type="ORF">CASFOL_024763</name>
</gene>
<dbReference type="InterPro" id="IPR036397">
    <property type="entry name" value="RNaseH_sf"/>
</dbReference>
<evidence type="ECO:0000313" key="2">
    <source>
        <dbReference type="Proteomes" id="UP001632038"/>
    </source>
</evidence>
<organism evidence="1 2">
    <name type="scientific">Castilleja foliolosa</name>
    <dbReference type="NCBI Taxonomy" id="1961234"/>
    <lineage>
        <taxon>Eukaryota</taxon>
        <taxon>Viridiplantae</taxon>
        <taxon>Streptophyta</taxon>
        <taxon>Embryophyta</taxon>
        <taxon>Tracheophyta</taxon>
        <taxon>Spermatophyta</taxon>
        <taxon>Magnoliopsida</taxon>
        <taxon>eudicotyledons</taxon>
        <taxon>Gunneridae</taxon>
        <taxon>Pentapetalae</taxon>
        <taxon>asterids</taxon>
        <taxon>lamiids</taxon>
        <taxon>Lamiales</taxon>
        <taxon>Orobanchaceae</taxon>
        <taxon>Pedicularideae</taxon>
        <taxon>Castillejinae</taxon>
        <taxon>Castilleja</taxon>
    </lineage>
</organism>
<protein>
    <submittedName>
        <fullName evidence="1">CCR4-NOT regulatory complex component</fullName>
    </submittedName>
</protein>
<reference evidence="2" key="1">
    <citation type="journal article" date="2024" name="IScience">
        <title>Strigolactones Initiate the Formation of Haustorium-like Structures in Castilleja.</title>
        <authorList>
            <person name="Buerger M."/>
            <person name="Peterson D."/>
            <person name="Chory J."/>
        </authorList>
    </citation>
    <scope>NUCLEOTIDE SEQUENCE [LARGE SCALE GENOMIC DNA]</scope>
</reference>
<evidence type="ECO:0000313" key="1">
    <source>
        <dbReference type="EMBL" id="KAL3631779.1"/>
    </source>
</evidence>
<name>A0ABD3CRF5_9LAMI</name>
<dbReference type="PANTHER" id="PTHR10797">
    <property type="entry name" value="CCR4-NOT TRANSCRIPTION COMPLEX SUBUNIT"/>
    <property type="match status" value="1"/>
</dbReference>
<dbReference type="EMBL" id="JAVIJP010000032">
    <property type="protein sequence ID" value="KAL3631779.1"/>
    <property type="molecule type" value="Genomic_DNA"/>
</dbReference>
<comment type="caution">
    <text evidence="1">The sequence shown here is derived from an EMBL/GenBank/DDBJ whole genome shotgun (WGS) entry which is preliminary data.</text>
</comment>
<sequence>MSLLPKSESIHIREVWAHNLEDELDLICEIVDEYPYIAMDTEFPGIVLRPVGNFKTTSDYHYQTFQRTKADPIRPHVFRRKRDFTHMWHRQILHLAVQFL</sequence>
<keyword evidence="2" id="KW-1185">Reference proteome</keyword>
<dbReference type="InterPro" id="IPR012337">
    <property type="entry name" value="RNaseH-like_sf"/>
</dbReference>
<dbReference type="Gene3D" id="3.30.420.10">
    <property type="entry name" value="Ribonuclease H-like superfamily/Ribonuclease H"/>
    <property type="match status" value="1"/>
</dbReference>
<dbReference type="AlphaFoldDB" id="A0ABD3CRF5"/>
<proteinExistence type="predicted"/>